<dbReference type="GeneID" id="25261124"/>
<dbReference type="SUPFAM" id="SSF89895">
    <property type="entry name" value="FYSH domain"/>
    <property type="match status" value="1"/>
</dbReference>
<dbReference type="OrthoDB" id="2567806at2759"/>
<feature type="domain" description="Ribosome maturation protein SDO1/SBDS N-terminal" evidence="1">
    <location>
        <begin position="15"/>
        <end position="95"/>
    </location>
</feature>
<proteinExistence type="predicted"/>
<dbReference type="EMBL" id="JMKJ01000608">
    <property type="protein sequence ID" value="KGG49992.1"/>
    <property type="molecule type" value="Genomic_DNA"/>
</dbReference>
<comment type="caution">
    <text evidence="2">The sequence shown here is derived from an EMBL/GenBank/DDBJ whole genome shotgun (WGS) entry which is preliminary data.</text>
</comment>
<dbReference type="Pfam" id="PF01172">
    <property type="entry name" value="SBDS_N"/>
    <property type="match status" value="1"/>
</dbReference>
<name>A0A098VLL9_9MICR</name>
<gene>
    <name evidence="2" type="ORF">DI09_96p60</name>
</gene>
<sequence length="116" mass="13475">MSTLCLWRDPSELHHKRQFFLVCHKGERAKWLNDRSIPVIQVVQNMEVFCCESQGHTGEWIRPSKQMLSNAFGEEASLDIHLVIERILSEGTEEEYHNAASHLTRIGSYNNPNLQR</sequence>
<evidence type="ECO:0000313" key="2">
    <source>
        <dbReference type="EMBL" id="KGG49992.1"/>
    </source>
</evidence>
<evidence type="ECO:0000313" key="3">
    <source>
        <dbReference type="Proteomes" id="UP000029725"/>
    </source>
</evidence>
<organism evidence="2 3">
    <name type="scientific">Mitosporidium daphniae</name>
    <dbReference type="NCBI Taxonomy" id="1485682"/>
    <lineage>
        <taxon>Eukaryota</taxon>
        <taxon>Fungi</taxon>
        <taxon>Fungi incertae sedis</taxon>
        <taxon>Microsporidia</taxon>
        <taxon>Mitosporidium</taxon>
    </lineage>
</organism>
<evidence type="ECO:0000259" key="1">
    <source>
        <dbReference type="Pfam" id="PF01172"/>
    </source>
</evidence>
<dbReference type="InterPro" id="IPR019783">
    <property type="entry name" value="SDO1/SBDS_N"/>
</dbReference>
<dbReference type="VEuPathDB" id="MicrosporidiaDB:DI09_96p60"/>
<dbReference type="InterPro" id="IPR036786">
    <property type="entry name" value="Ribosome_mat_SBDS_N_sf"/>
</dbReference>
<dbReference type="Gene3D" id="3.30.1250.10">
    <property type="entry name" value="Ribosome maturation protein SBDS, N-terminal domain"/>
    <property type="match status" value="1"/>
</dbReference>
<dbReference type="AlphaFoldDB" id="A0A098VLL9"/>
<dbReference type="RefSeq" id="XP_013236428.1">
    <property type="nucleotide sequence ID" value="XM_013380974.1"/>
</dbReference>
<dbReference type="Proteomes" id="UP000029725">
    <property type="component" value="Unassembled WGS sequence"/>
</dbReference>
<keyword evidence="3" id="KW-1185">Reference proteome</keyword>
<reference evidence="2 3" key="1">
    <citation type="submission" date="2014-04" db="EMBL/GenBank/DDBJ databases">
        <title>A new species of microsporidia sheds light on the evolution of extreme parasitism.</title>
        <authorList>
            <person name="Haag K.L."/>
            <person name="James T.Y."/>
            <person name="Larsson R."/>
            <person name="Schaer T.M."/>
            <person name="Refardt D."/>
            <person name="Pombert J.-F."/>
            <person name="Ebert D."/>
        </authorList>
    </citation>
    <scope>NUCLEOTIDE SEQUENCE [LARGE SCALE GENOMIC DNA]</scope>
    <source>
        <strain evidence="2 3">UGP3</strain>
        <tissue evidence="2">Spores</tissue>
    </source>
</reference>
<accession>A0A098VLL9</accession>
<dbReference type="HOGENOM" id="CLU_2097421_0_0_1"/>
<protein>
    <recommendedName>
        <fullName evidence="1">Ribosome maturation protein SDO1/SBDS N-terminal domain-containing protein</fullName>
    </recommendedName>
</protein>